<dbReference type="InterPro" id="IPR000315">
    <property type="entry name" value="Znf_B-box"/>
</dbReference>
<dbReference type="EMBL" id="JAFDVH010000002">
    <property type="protein sequence ID" value="KAG7488443.1"/>
    <property type="molecule type" value="Genomic_DNA"/>
</dbReference>
<protein>
    <submittedName>
        <fullName evidence="9">Uncharacterized protein</fullName>
    </submittedName>
</protein>
<comment type="similarity">
    <text evidence="1">Belongs to the TRIM/RBCC family.</text>
</comment>
<name>A0A9D3QEN6_MEGAT</name>
<dbReference type="InterPro" id="IPR058030">
    <property type="entry name" value="TRIM8/14/16/25/29/45/65_CC"/>
</dbReference>
<dbReference type="Pfam" id="PF25600">
    <property type="entry name" value="TRIM_CC"/>
    <property type="match status" value="1"/>
</dbReference>
<keyword evidence="4" id="KW-0862">Zinc</keyword>
<keyword evidence="10" id="KW-1185">Reference proteome</keyword>
<dbReference type="SMART" id="SM00184">
    <property type="entry name" value="RING"/>
    <property type="match status" value="1"/>
</dbReference>
<dbReference type="Gene3D" id="3.30.40.10">
    <property type="entry name" value="Zinc/RING finger domain, C3HC4 (zinc finger)"/>
    <property type="match status" value="1"/>
</dbReference>
<dbReference type="InterPro" id="IPR013083">
    <property type="entry name" value="Znf_RING/FYVE/PHD"/>
</dbReference>
<evidence type="ECO:0000256" key="3">
    <source>
        <dbReference type="ARBA" id="ARBA00022771"/>
    </source>
</evidence>
<dbReference type="Pfam" id="PF00643">
    <property type="entry name" value="zf-B_box"/>
    <property type="match status" value="1"/>
</dbReference>
<dbReference type="Proteomes" id="UP001046870">
    <property type="component" value="Chromosome 2"/>
</dbReference>
<evidence type="ECO:0000259" key="7">
    <source>
        <dbReference type="PROSITE" id="PS50089"/>
    </source>
</evidence>
<evidence type="ECO:0000256" key="4">
    <source>
        <dbReference type="ARBA" id="ARBA00022833"/>
    </source>
</evidence>
<keyword evidence="2" id="KW-0479">Metal-binding</keyword>
<keyword evidence="3 5" id="KW-0863">Zinc-finger</keyword>
<dbReference type="InterPro" id="IPR001841">
    <property type="entry name" value="Znf_RING"/>
</dbReference>
<reference evidence="9" key="1">
    <citation type="submission" date="2021-01" db="EMBL/GenBank/DDBJ databases">
        <authorList>
            <person name="Zahm M."/>
            <person name="Roques C."/>
            <person name="Cabau C."/>
            <person name="Klopp C."/>
            <person name="Donnadieu C."/>
            <person name="Jouanno E."/>
            <person name="Lampietro C."/>
            <person name="Louis A."/>
            <person name="Herpin A."/>
            <person name="Echchiki A."/>
            <person name="Berthelot C."/>
            <person name="Parey E."/>
            <person name="Roest-Crollius H."/>
            <person name="Braasch I."/>
            <person name="Postlethwait J."/>
            <person name="Bobe J."/>
            <person name="Montfort J."/>
            <person name="Bouchez O."/>
            <person name="Begum T."/>
            <person name="Mejri S."/>
            <person name="Adams A."/>
            <person name="Chen W.-J."/>
            <person name="Guiguen Y."/>
        </authorList>
    </citation>
    <scope>NUCLEOTIDE SEQUENCE</scope>
    <source>
        <strain evidence="9">YG-15Mar2019-1</strain>
        <tissue evidence="9">Brain</tissue>
    </source>
</reference>
<evidence type="ECO:0000259" key="8">
    <source>
        <dbReference type="PROSITE" id="PS50119"/>
    </source>
</evidence>
<evidence type="ECO:0000256" key="6">
    <source>
        <dbReference type="SAM" id="Coils"/>
    </source>
</evidence>
<dbReference type="SUPFAM" id="SSF57850">
    <property type="entry name" value="RING/U-box"/>
    <property type="match status" value="1"/>
</dbReference>
<dbReference type="AlphaFoldDB" id="A0A9D3QEN6"/>
<feature type="coiled-coil region" evidence="6">
    <location>
        <begin position="163"/>
        <end position="234"/>
    </location>
</feature>
<dbReference type="SMART" id="SM00336">
    <property type="entry name" value="BBOX"/>
    <property type="match status" value="1"/>
</dbReference>
<gene>
    <name evidence="9" type="ORF">MATL_G00032900</name>
</gene>
<keyword evidence="6" id="KW-0175">Coiled coil</keyword>
<accession>A0A9D3QEN6</accession>
<comment type="caution">
    <text evidence="9">The sequence shown here is derived from an EMBL/GenBank/DDBJ whole genome shotgun (WGS) entry which is preliminary data.</text>
</comment>
<evidence type="ECO:0000256" key="1">
    <source>
        <dbReference type="ARBA" id="ARBA00008518"/>
    </source>
</evidence>
<evidence type="ECO:0000256" key="2">
    <source>
        <dbReference type="ARBA" id="ARBA00022723"/>
    </source>
</evidence>
<dbReference type="SUPFAM" id="SSF57845">
    <property type="entry name" value="B-box zinc-binding domain"/>
    <property type="match status" value="1"/>
</dbReference>
<evidence type="ECO:0000313" key="9">
    <source>
        <dbReference type="EMBL" id="KAG7488443.1"/>
    </source>
</evidence>
<proteinExistence type="inferred from homology"/>
<dbReference type="GO" id="GO:0008270">
    <property type="term" value="F:zinc ion binding"/>
    <property type="evidence" value="ECO:0007669"/>
    <property type="project" value="UniProtKB-KW"/>
</dbReference>
<dbReference type="PROSITE" id="PS00518">
    <property type="entry name" value="ZF_RING_1"/>
    <property type="match status" value="1"/>
</dbReference>
<dbReference type="PROSITE" id="PS50089">
    <property type="entry name" value="ZF_RING_2"/>
    <property type="match status" value="1"/>
</dbReference>
<dbReference type="PANTHER" id="PTHR24103">
    <property type="entry name" value="E3 UBIQUITIN-PROTEIN LIGASE TRIM"/>
    <property type="match status" value="1"/>
</dbReference>
<feature type="domain" description="RING-type" evidence="7">
    <location>
        <begin position="14"/>
        <end position="54"/>
    </location>
</feature>
<dbReference type="InterPro" id="IPR018957">
    <property type="entry name" value="Znf_C3HC4_RING-type"/>
</dbReference>
<evidence type="ECO:0000313" key="10">
    <source>
        <dbReference type="Proteomes" id="UP001046870"/>
    </source>
</evidence>
<dbReference type="OrthoDB" id="6105938at2759"/>
<dbReference type="Gene3D" id="3.30.160.60">
    <property type="entry name" value="Classic Zinc Finger"/>
    <property type="match status" value="1"/>
</dbReference>
<dbReference type="InterPro" id="IPR017907">
    <property type="entry name" value="Znf_RING_CS"/>
</dbReference>
<evidence type="ECO:0000256" key="5">
    <source>
        <dbReference type="PROSITE-ProRule" id="PRU00024"/>
    </source>
</evidence>
<feature type="domain" description="B box-type" evidence="8">
    <location>
        <begin position="86"/>
        <end position="127"/>
    </location>
</feature>
<sequence>MASGSSLPEEDLTCPVCCDIFSDPVLLECSHSFCKACLQQCWEEKGSQECPVCRGKSSMKSPPRNLALRNLCDAFLEQIIQRAAAGSAGLCTLHGEKFKLFCLEDEEPICVVCQTSEKHENHKLRPVQEAALKYKEKLQSALRPLQKKLKVFNKLKLKRDQAAELIKRQAKHTEREIKEEFEKLHQFLQQEEAAMMTALKEEEEQKVRAMKDKIENITRDISCLKNKIRAIEQEMKADDVSFLQSCRNAMSRAQCKLEDPEELTPESNVNVAKHLGNLKYRVWEKMLGIVHYSEY</sequence>
<organism evidence="9 10">
    <name type="scientific">Megalops atlanticus</name>
    <name type="common">Tarpon</name>
    <name type="synonym">Clupea gigantea</name>
    <dbReference type="NCBI Taxonomy" id="7932"/>
    <lineage>
        <taxon>Eukaryota</taxon>
        <taxon>Metazoa</taxon>
        <taxon>Chordata</taxon>
        <taxon>Craniata</taxon>
        <taxon>Vertebrata</taxon>
        <taxon>Euteleostomi</taxon>
        <taxon>Actinopterygii</taxon>
        <taxon>Neopterygii</taxon>
        <taxon>Teleostei</taxon>
        <taxon>Elopiformes</taxon>
        <taxon>Megalopidae</taxon>
        <taxon>Megalops</taxon>
    </lineage>
</organism>
<dbReference type="Pfam" id="PF00097">
    <property type="entry name" value="zf-C3HC4"/>
    <property type="match status" value="1"/>
</dbReference>
<dbReference type="PROSITE" id="PS50119">
    <property type="entry name" value="ZF_BBOX"/>
    <property type="match status" value="1"/>
</dbReference>
<dbReference type="InterPro" id="IPR050143">
    <property type="entry name" value="TRIM/RBCC"/>
</dbReference>